<dbReference type="OrthoDB" id="2449297at2759"/>
<feature type="compositionally biased region" description="Polar residues" evidence="3">
    <location>
        <begin position="643"/>
        <end position="656"/>
    </location>
</feature>
<feature type="compositionally biased region" description="Basic and acidic residues" evidence="3">
    <location>
        <begin position="689"/>
        <end position="707"/>
    </location>
</feature>
<evidence type="ECO:0000313" key="6">
    <source>
        <dbReference type="Proteomes" id="UP000789831"/>
    </source>
</evidence>
<proteinExistence type="predicted"/>
<gene>
    <name evidence="5" type="ORF">AGERDE_LOCUS2790</name>
</gene>
<keyword evidence="1" id="KW-0880">Kelch repeat</keyword>
<feature type="region of interest" description="Disordered" evidence="3">
    <location>
        <begin position="462"/>
        <end position="486"/>
    </location>
</feature>
<keyword evidence="6" id="KW-1185">Reference proteome</keyword>
<organism evidence="5 6">
    <name type="scientific">Ambispora gerdemannii</name>
    <dbReference type="NCBI Taxonomy" id="144530"/>
    <lineage>
        <taxon>Eukaryota</taxon>
        <taxon>Fungi</taxon>
        <taxon>Fungi incertae sedis</taxon>
        <taxon>Mucoromycota</taxon>
        <taxon>Glomeromycotina</taxon>
        <taxon>Glomeromycetes</taxon>
        <taxon>Archaeosporales</taxon>
        <taxon>Ambisporaceae</taxon>
        <taxon>Ambispora</taxon>
    </lineage>
</organism>
<protein>
    <submittedName>
        <fullName evidence="5">10568_t:CDS:1</fullName>
    </submittedName>
</protein>
<dbReference type="PANTHER" id="PTHR46093">
    <property type="entry name" value="ACYL-COA-BINDING DOMAIN-CONTAINING PROTEIN 5"/>
    <property type="match status" value="1"/>
</dbReference>
<name>A0A9N8Z840_9GLOM</name>
<keyword evidence="4" id="KW-0812">Transmembrane</keyword>
<feature type="compositionally biased region" description="Low complexity" evidence="3">
    <location>
        <begin position="657"/>
        <end position="668"/>
    </location>
</feature>
<evidence type="ECO:0000313" key="5">
    <source>
        <dbReference type="EMBL" id="CAG8472090.1"/>
    </source>
</evidence>
<feature type="compositionally biased region" description="Polar residues" evidence="3">
    <location>
        <begin position="505"/>
        <end position="518"/>
    </location>
</feature>
<sequence length="707" mass="75971">MIKDYMVIFGGIPGSSVDIYKGYGGAVTNNVYVWNAKTQYWIVPNIQGSIPSGQKFAPAVTAQADNTMLVQLTNATSAQGSLAKLDTSSWTWAITKSNPPFDPPALGIGMTFTAAQNLVYRFGGYNVVNQNLGSANNLLWKLEPNTVRWSQLQNGPTLTYHSSCYMSGYNILVFFGGQKADNDPVSDLNVFDLTNGVWNLNPSISGGPPPPRKGHSAVCQGNRMIMYGGGIDAPSDDAVWLLNATSSSNFIWSSVQTTNKIIGAVMGHSAVLYDNKMLIFGGIAIGQNKPNVHMLDINTWNWTVFTPEGNGNVSGSPGTTDKNGSNGGDDIGGSSGNSSSKKKTNVVIAIVAGVICGLFFLLIVIAAVIFIRRRCFDKKNGKFGAAFIGRRRTNTPRDVSYYSTDDPSIDIMTGRSSRDIRRNASISERQIPTPAAARVANKDIILNVASLPILFDGSNDKSHLPSRDRYHSGGNGTGTRLSHGSMLQKNIPEEEEAETWTFASSLGFDQQTNQTNRMTPPIRYMATPNPHQQPSYYNEDEDEDTGGFGVPLALPVAPPDVTAPRVPPVSVPGYSSMNSNSEGRSSSLPSPQTHNGNPTADAPSGGVIYDGLSPLDRIARLFSGGDVTGSIVRSEKEGGGEYHSQSRPQTSQHQYNQPQSQPSPTRSPENNTAHHQTDVAGGNAQEGRISGEDRIKANVDEVKDDVI</sequence>
<dbReference type="EMBL" id="CAJVPL010000245">
    <property type="protein sequence ID" value="CAG8472090.1"/>
    <property type="molecule type" value="Genomic_DNA"/>
</dbReference>
<feature type="compositionally biased region" description="Basic and acidic residues" evidence="3">
    <location>
        <begin position="462"/>
        <end position="471"/>
    </location>
</feature>
<dbReference type="InterPro" id="IPR015915">
    <property type="entry name" value="Kelch-typ_b-propeller"/>
</dbReference>
<reference evidence="5" key="1">
    <citation type="submission" date="2021-06" db="EMBL/GenBank/DDBJ databases">
        <authorList>
            <person name="Kallberg Y."/>
            <person name="Tangrot J."/>
            <person name="Rosling A."/>
        </authorList>
    </citation>
    <scope>NUCLEOTIDE SEQUENCE</scope>
    <source>
        <strain evidence="5">MT106</strain>
    </source>
</reference>
<feature type="compositionally biased region" description="Low complexity" evidence="3">
    <location>
        <begin position="550"/>
        <end position="564"/>
    </location>
</feature>
<evidence type="ECO:0000256" key="1">
    <source>
        <dbReference type="ARBA" id="ARBA00022441"/>
    </source>
</evidence>
<dbReference type="Pfam" id="PF24681">
    <property type="entry name" value="Kelch_KLHDC2_KLHL20_DRC7"/>
    <property type="match status" value="1"/>
</dbReference>
<comment type="caution">
    <text evidence="5">The sequence shown here is derived from an EMBL/GenBank/DDBJ whole genome shotgun (WGS) entry which is preliminary data.</text>
</comment>
<dbReference type="SUPFAM" id="SSF117281">
    <property type="entry name" value="Kelch motif"/>
    <property type="match status" value="1"/>
</dbReference>
<evidence type="ECO:0000256" key="3">
    <source>
        <dbReference type="SAM" id="MobiDB-lite"/>
    </source>
</evidence>
<keyword evidence="2" id="KW-0677">Repeat</keyword>
<evidence type="ECO:0000256" key="2">
    <source>
        <dbReference type="ARBA" id="ARBA00022737"/>
    </source>
</evidence>
<feature type="compositionally biased region" description="Low complexity" evidence="3">
    <location>
        <begin position="575"/>
        <end position="590"/>
    </location>
</feature>
<keyword evidence="4" id="KW-0472">Membrane</keyword>
<dbReference type="PANTHER" id="PTHR46093:SF18">
    <property type="entry name" value="FIBRONECTIN TYPE-III DOMAIN-CONTAINING PROTEIN"/>
    <property type="match status" value="1"/>
</dbReference>
<feature type="region of interest" description="Disordered" evidence="3">
    <location>
        <begin position="311"/>
        <end position="341"/>
    </location>
</feature>
<dbReference type="CDD" id="cd12087">
    <property type="entry name" value="TM_EGFR-like"/>
    <property type="match status" value="1"/>
</dbReference>
<evidence type="ECO:0000256" key="4">
    <source>
        <dbReference type="SAM" id="Phobius"/>
    </source>
</evidence>
<keyword evidence="4" id="KW-1133">Transmembrane helix</keyword>
<feature type="region of interest" description="Disordered" evidence="3">
    <location>
        <begin position="505"/>
        <end position="608"/>
    </location>
</feature>
<dbReference type="Gene3D" id="2.120.10.80">
    <property type="entry name" value="Kelch-type beta propeller"/>
    <property type="match status" value="2"/>
</dbReference>
<feature type="region of interest" description="Disordered" evidence="3">
    <location>
        <begin position="630"/>
        <end position="707"/>
    </location>
</feature>
<dbReference type="AlphaFoldDB" id="A0A9N8Z840"/>
<dbReference type="Proteomes" id="UP000789831">
    <property type="component" value="Unassembled WGS sequence"/>
</dbReference>
<feature type="compositionally biased region" description="Polar residues" evidence="3">
    <location>
        <begin position="311"/>
        <end position="320"/>
    </location>
</feature>
<feature type="compositionally biased region" description="Gly residues" evidence="3">
    <location>
        <begin position="325"/>
        <end position="335"/>
    </location>
</feature>
<feature type="transmembrane region" description="Helical" evidence="4">
    <location>
        <begin position="346"/>
        <end position="371"/>
    </location>
</feature>
<accession>A0A9N8Z840</accession>